<dbReference type="InterPro" id="IPR000182">
    <property type="entry name" value="GNAT_dom"/>
</dbReference>
<feature type="domain" description="N-acetyltransferase" evidence="3">
    <location>
        <begin position="4"/>
        <end position="177"/>
    </location>
</feature>
<accession>A0AAQ3JJP0</accession>
<evidence type="ECO:0000256" key="1">
    <source>
        <dbReference type="ARBA" id="ARBA00022679"/>
    </source>
</evidence>
<name>A0AAQ3JJP0_ANAHA</name>
<sequence>MKNIKFKKASIRDLDQIRTLYWRLLDSSPEYGRILQWKKNIYPNDNDWNNYIVNDEMYLILDNINVIGAVAVTNAQSKEYRKIHWRVKANDQEVAVVHLLMILPEYQGGGAATAALDEIIKLATDKQKRVVRLDAIGTNVPAQKLYEKYGFVNCGTAQEYYESTGETEFVFYEYTLTE</sequence>
<dbReference type="Gene3D" id="3.40.630.30">
    <property type="match status" value="1"/>
</dbReference>
<dbReference type="EMBL" id="CP132968">
    <property type="protein sequence ID" value="WMD17532.1"/>
    <property type="molecule type" value="Genomic_DNA"/>
</dbReference>
<reference evidence="4" key="1">
    <citation type="submission" date="2023-08" db="EMBL/GenBank/DDBJ databases">
        <title>Complete Genome Sequences of butyrate producing Anaerostipes hadrus strains BA1 and GIF7 isolated from the terminal ileum of a healthy lean male.</title>
        <authorList>
            <person name="Low A."/>
            <person name="Sheludchenko M."/>
            <person name="Cheng H.E."/>
            <person name="Koh X.Q."/>
            <person name="Lee J."/>
        </authorList>
    </citation>
    <scope>NUCLEOTIDE SEQUENCE</scope>
    <source>
        <strain evidence="4">BA1</strain>
    </source>
</reference>
<evidence type="ECO:0000256" key="2">
    <source>
        <dbReference type="ARBA" id="ARBA00023315"/>
    </source>
</evidence>
<organism evidence="4 5">
    <name type="scientific">Anaerostipes hadrus</name>
    <dbReference type="NCBI Taxonomy" id="649756"/>
    <lineage>
        <taxon>Bacteria</taxon>
        <taxon>Bacillati</taxon>
        <taxon>Bacillota</taxon>
        <taxon>Clostridia</taxon>
        <taxon>Lachnospirales</taxon>
        <taxon>Lachnospiraceae</taxon>
        <taxon>Anaerostipes</taxon>
    </lineage>
</organism>
<keyword evidence="1" id="KW-0808">Transferase</keyword>
<dbReference type="Proteomes" id="UP001243496">
    <property type="component" value="Chromosome"/>
</dbReference>
<evidence type="ECO:0000313" key="4">
    <source>
        <dbReference type="EMBL" id="WMD17532.1"/>
    </source>
</evidence>
<dbReference type="InterPro" id="IPR016181">
    <property type="entry name" value="Acyl_CoA_acyltransferase"/>
</dbReference>
<dbReference type="Pfam" id="PF00583">
    <property type="entry name" value="Acetyltransf_1"/>
    <property type="match status" value="1"/>
</dbReference>
<evidence type="ECO:0000313" key="5">
    <source>
        <dbReference type="Proteomes" id="UP001243496"/>
    </source>
</evidence>
<dbReference type="CDD" id="cd04301">
    <property type="entry name" value="NAT_SF"/>
    <property type="match status" value="1"/>
</dbReference>
<keyword evidence="2" id="KW-0012">Acyltransferase</keyword>
<dbReference type="PROSITE" id="PS51186">
    <property type="entry name" value="GNAT"/>
    <property type="match status" value="1"/>
</dbReference>
<dbReference type="SUPFAM" id="SSF55729">
    <property type="entry name" value="Acyl-CoA N-acyltransferases (Nat)"/>
    <property type="match status" value="1"/>
</dbReference>
<protein>
    <submittedName>
        <fullName evidence="4">GNAT family N-acetyltransferase</fullName>
    </submittedName>
</protein>
<dbReference type="GO" id="GO:0016747">
    <property type="term" value="F:acyltransferase activity, transferring groups other than amino-acyl groups"/>
    <property type="evidence" value="ECO:0007669"/>
    <property type="project" value="InterPro"/>
</dbReference>
<proteinExistence type="predicted"/>
<dbReference type="PANTHER" id="PTHR43420">
    <property type="entry name" value="ACETYLTRANSFERASE"/>
    <property type="match status" value="1"/>
</dbReference>
<dbReference type="AlphaFoldDB" id="A0AAQ3JJP0"/>
<dbReference type="InterPro" id="IPR050680">
    <property type="entry name" value="YpeA/RimI_acetyltransf"/>
</dbReference>
<evidence type="ECO:0000259" key="3">
    <source>
        <dbReference type="PROSITE" id="PS51186"/>
    </source>
</evidence>
<dbReference type="PANTHER" id="PTHR43420:SF44">
    <property type="entry name" value="ACETYLTRANSFERASE YPEA"/>
    <property type="match status" value="1"/>
</dbReference>
<dbReference type="GeneID" id="92740826"/>
<gene>
    <name evidence="4" type="ORF">RBI15_05440</name>
</gene>
<dbReference type="RefSeq" id="WP_306858031.1">
    <property type="nucleotide sequence ID" value="NZ_CP132968.1"/>
</dbReference>